<evidence type="ECO:0000256" key="4">
    <source>
        <dbReference type="ARBA" id="ARBA00022692"/>
    </source>
</evidence>
<dbReference type="Pfam" id="PF00672">
    <property type="entry name" value="HAMP"/>
    <property type="match status" value="1"/>
</dbReference>
<dbReference type="AlphaFoldDB" id="H9UA26"/>
<comment type="subcellular location">
    <subcellularLocation>
        <location evidence="1">Cell membrane</location>
        <topology evidence="1">Multi-pass membrane protein</topology>
    </subcellularLocation>
</comment>
<dbReference type="GO" id="GO:0006935">
    <property type="term" value="P:chemotaxis"/>
    <property type="evidence" value="ECO:0007669"/>
    <property type="project" value="UniProtKB-KW"/>
</dbReference>
<dbReference type="GO" id="GO:0005886">
    <property type="term" value="C:plasma membrane"/>
    <property type="evidence" value="ECO:0007669"/>
    <property type="project" value="UniProtKB-SubCell"/>
</dbReference>
<keyword evidence="15" id="KW-1185">Reference proteome</keyword>
<dbReference type="Pfam" id="PF02743">
    <property type="entry name" value="dCache_1"/>
    <property type="match status" value="1"/>
</dbReference>
<evidence type="ECO:0000256" key="11">
    <source>
        <dbReference type="SAM" id="Phobius"/>
    </source>
</evidence>
<dbReference type="SMART" id="SM00283">
    <property type="entry name" value="MA"/>
    <property type="match status" value="1"/>
</dbReference>
<comment type="similarity">
    <text evidence="8">Belongs to the methyl-accepting chemotaxis (MCP) protein family.</text>
</comment>
<keyword evidence="10" id="KW-0175">Coiled coil</keyword>
<keyword evidence="7 9" id="KW-0807">Transducer</keyword>
<evidence type="ECO:0000256" key="7">
    <source>
        <dbReference type="ARBA" id="ARBA00023224"/>
    </source>
</evidence>
<dbReference type="CDD" id="cd12912">
    <property type="entry name" value="PDC2_MCP_like"/>
    <property type="match status" value="1"/>
</dbReference>
<keyword evidence="5 11" id="KW-1133">Transmembrane helix</keyword>
<dbReference type="PANTHER" id="PTHR32089">
    <property type="entry name" value="METHYL-ACCEPTING CHEMOTAXIS PROTEIN MCPB"/>
    <property type="match status" value="1"/>
</dbReference>
<gene>
    <name evidence="14" type="ordered locus">Ferpe_0218</name>
</gene>
<dbReference type="PANTHER" id="PTHR32089:SF112">
    <property type="entry name" value="LYSOZYME-LIKE PROTEIN-RELATED"/>
    <property type="match status" value="1"/>
</dbReference>
<dbReference type="eggNOG" id="COG0840">
    <property type="taxonomic scope" value="Bacteria"/>
</dbReference>
<proteinExistence type="inferred from homology"/>
<dbReference type="Pfam" id="PF00015">
    <property type="entry name" value="MCPsignal"/>
    <property type="match status" value="1"/>
</dbReference>
<evidence type="ECO:0000256" key="9">
    <source>
        <dbReference type="PROSITE-ProRule" id="PRU00284"/>
    </source>
</evidence>
<dbReference type="Gene3D" id="3.30.450.20">
    <property type="entry name" value="PAS domain"/>
    <property type="match status" value="2"/>
</dbReference>
<dbReference type="InterPro" id="IPR033479">
    <property type="entry name" value="dCache_1"/>
</dbReference>
<dbReference type="CDD" id="cd11386">
    <property type="entry name" value="MCP_signal"/>
    <property type="match status" value="1"/>
</dbReference>
<reference evidence="14" key="1">
    <citation type="submission" date="2012-03" db="EMBL/GenBank/DDBJ databases">
        <title>Complete sequence of Fervidobacterium pennivorans DSM 9078.</title>
        <authorList>
            <consortium name="US DOE Joint Genome Institute"/>
            <person name="Lucas S."/>
            <person name="Han J."/>
            <person name="Lapidus A."/>
            <person name="Cheng J.-F."/>
            <person name="Goodwin L."/>
            <person name="Pitluck S."/>
            <person name="Peters L."/>
            <person name="Ovchinnikova G."/>
            <person name="Lu M."/>
            <person name="Detter J.C."/>
            <person name="Han C."/>
            <person name="Tapia R."/>
            <person name="Land M."/>
            <person name="Hauser L."/>
            <person name="Kyrpides N."/>
            <person name="Ivanova N."/>
            <person name="Pagani I."/>
            <person name="Noll K.M."/>
            <person name="Woyke T."/>
        </authorList>
    </citation>
    <scope>NUCLEOTIDE SEQUENCE</scope>
    <source>
        <strain evidence="14">DSM 9078</strain>
    </source>
</reference>
<feature type="transmembrane region" description="Helical" evidence="11">
    <location>
        <begin position="280"/>
        <end position="301"/>
    </location>
</feature>
<evidence type="ECO:0000256" key="2">
    <source>
        <dbReference type="ARBA" id="ARBA00022475"/>
    </source>
</evidence>
<organism evidence="14 15">
    <name type="scientific">Fervidobacterium pennivorans (strain DSM 9078 / Ven5)</name>
    <dbReference type="NCBI Taxonomy" id="771875"/>
    <lineage>
        <taxon>Bacteria</taxon>
        <taxon>Thermotogati</taxon>
        <taxon>Thermotogota</taxon>
        <taxon>Thermotogae</taxon>
        <taxon>Thermotogales</taxon>
        <taxon>Fervidobacteriaceae</taxon>
        <taxon>Fervidobacterium</taxon>
    </lineage>
</organism>
<evidence type="ECO:0000256" key="3">
    <source>
        <dbReference type="ARBA" id="ARBA00022500"/>
    </source>
</evidence>
<dbReference type="SUPFAM" id="SSF58104">
    <property type="entry name" value="Methyl-accepting chemotaxis protein (MCP) signaling domain"/>
    <property type="match status" value="1"/>
</dbReference>
<dbReference type="InterPro" id="IPR003660">
    <property type="entry name" value="HAMP_dom"/>
</dbReference>
<protein>
    <submittedName>
        <fullName evidence="14">Methyl-accepting chemotaxis protein</fullName>
    </submittedName>
</protein>
<dbReference type="CDD" id="cd06225">
    <property type="entry name" value="HAMP"/>
    <property type="match status" value="1"/>
</dbReference>
<dbReference type="Gene3D" id="1.10.287.950">
    <property type="entry name" value="Methyl-accepting chemotaxis protein"/>
    <property type="match status" value="1"/>
</dbReference>
<dbReference type="Proteomes" id="UP000007384">
    <property type="component" value="Chromosome"/>
</dbReference>
<dbReference type="CDD" id="cd12913">
    <property type="entry name" value="PDC1_MCP_like"/>
    <property type="match status" value="1"/>
</dbReference>
<dbReference type="RefSeq" id="WP_014450837.1">
    <property type="nucleotide sequence ID" value="NC_017095.1"/>
</dbReference>
<dbReference type="EMBL" id="CP003260">
    <property type="protein sequence ID" value="AFG34369.1"/>
    <property type="molecule type" value="Genomic_DNA"/>
</dbReference>
<feature type="domain" description="Methyl-accepting transducer" evidence="12">
    <location>
        <begin position="375"/>
        <end position="611"/>
    </location>
</feature>
<dbReference type="SMART" id="SM00304">
    <property type="entry name" value="HAMP"/>
    <property type="match status" value="1"/>
</dbReference>
<dbReference type="Gene3D" id="1.10.8.500">
    <property type="entry name" value="HAMP domain in histidine kinase"/>
    <property type="match status" value="1"/>
</dbReference>
<dbReference type="PROSITE" id="PS50111">
    <property type="entry name" value="CHEMOTAXIS_TRANSDUC_2"/>
    <property type="match status" value="1"/>
</dbReference>
<evidence type="ECO:0000256" key="8">
    <source>
        <dbReference type="ARBA" id="ARBA00029447"/>
    </source>
</evidence>
<feature type="transmembrane region" description="Helical" evidence="11">
    <location>
        <begin position="6"/>
        <end position="30"/>
    </location>
</feature>
<keyword evidence="6 11" id="KW-0472">Membrane</keyword>
<evidence type="ECO:0000256" key="1">
    <source>
        <dbReference type="ARBA" id="ARBA00004651"/>
    </source>
</evidence>
<dbReference type="InterPro" id="IPR004089">
    <property type="entry name" value="MCPsignal_dom"/>
</dbReference>
<dbReference type="KEGG" id="fpe:Ferpe_0218"/>
<dbReference type="HOGENOM" id="CLU_000445_107_19_0"/>
<dbReference type="SUPFAM" id="SSF103190">
    <property type="entry name" value="Sensory domain-like"/>
    <property type="match status" value="1"/>
</dbReference>
<feature type="coiled-coil region" evidence="10">
    <location>
        <begin position="376"/>
        <end position="441"/>
    </location>
</feature>
<accession>H9UA26</accession>
<evidence type="ECO:0000256" key="5">
    <source>
        <dbReference type="ARBA" id="ARBA00022989"/>
    </source>
</evidence>
<keyword evidence="2" id="KW-1003">Cell membrane</keyword>
<evidence type="ECO:0000256" key="10">
    <source>
        <dbReference type="SAM" id="Coils"/>
    </source>
</evidence>
<sequence>MRNLSIFQKILVIVAVLAIGMVIIGIYSTFSLRSSIIEKTKQNLQALAENSGETFWSFIEQHTKLIELLSKDANVMGVYKNEYQEDVWMKKLFDSVIKSYPDVMNVYVGLKDKRMYLVPEQELPEGYDPTSRPWYQAAVAKPGQIIVTEPYADASTGKLVVTVAKTVQTDEGIVGVVALDFDVSKLSDTLLSKGKELGYLNAIVSAEGNIIMHSDKTLVGKNVKDTEFFQKWVSGPESGVFGYTFNNEKRITGYKRLPNGWTYATVVLEKDLMKEANLQTLINISITIVAVILGVIVALFISRAFVIKPINDIVESADKIANGDLTVRINYSSKDEIGKLAAALDKMVLALREIATNIERDSQTVKQEASKVAAVSEEVSATIEELTAQVDSVNSNVNNASAAIEEMTSGIEEVAASAQNVANASQKLSEEAQKVTQLANEGQKAIFSIADVIVQTREKADVTFQIVEKLSESAKNIGEIVDTINSIAEQTNLLALNAAIEAARAGEAGRGFAVVADEIRKLAEESKQATQNIAEILRGIVDNSMKASEATNETVEIVNKAYSESNLVKSQFEQILQSIVRMSQMTENLAASAQEQSAAAEEMSSAMDSASKSMVSVVEQMNEVTMAIKQQADAMSNIARTAENLDDIAEKLVETVRRFKI</sequence>
<evidence type="ECO:0000256" key="6">
    <source>
        <dbReference type="ARBA" id="ARBA00023136"/>
    </source>
</evidence>
<name>H9UA26_FERPD</name>
<keyword evidence="3" id="KW-0145">Chemotaxis</keyword>
<keyword evidence="4 11" id="KW-0812">Transmembrane</keyword>
<evidence type="ECO:0000313" key="14">
    <source>
        <dbReference type="EMBL" id="AFG34369.1"/>
    </source>
</evidence>
<dbReference type="GO" id="GO:0007165">
    <property type="term" value="P:signal transduction"/>
    <property type="evidence" value="ECO:0007669"/>
    <property type="project" value="UniProtKB-KW"/>
</dbReference>
<dbReference type="PROSITE" id="PS50885">
    <property type="entry name" value="HAMP"/>
    <property type="match status" value="1"/>
</dbReference>
<feature type="domain" description="HAMP" evidence="13">
    <location>
        <begin position="304"/>
        <end position="356"/>
    </location>
</feature>
<dbReference type="InterPro" id="IPR029151">
    <property type="entry name" value="Sensor-like_sf"/>
</dbReference>
<evidence type="ECO:0000259" key="13">
    <source>
        <dbReference type="PROSITE" id="PS50885"/>
    </source>
</evidence>
<dbReference type="STRING" id="771875.Ferpe_0218"/>
<evidence type="ECO:0000313" key="15">
    <source>
        <dbReference type="Proteomes" id="UP000007384"/>
    </source>
</evidence>
<dbReference type="OrthoDB" id="13222at2"/>
<dbReference type="PATRIC" id="fig|771875.3.peg.227"/>
<evidence type="ECO:0000259" key="12">
    <source>
        <dbReference type="PROSITE" id="PS50111"/>
    </source>
</evidence>